<proteinExistence type="predicted"/>
<keyword evidence="2" id="KW-1133">Transmembrane helix</keyword>
<reference evidence="3" key="1">
    <citation type="submission" date="2013-10" db="EMBL/GenBank/DDBJ databases">
        <title>Genomic analysis of the causative agents of coccidiosis in chickens.</title>
        <authorList>
            <person name="Reid A.J."/>
            <person name="Blake D."/>
            <person name="Billington K."/>
            <person name="Browne H."/>
            <person name="Dunn M."/>
            <person name="Hung S."/>
            <person name="Kawahara F."/>
            <person name="Miranda-Saavedra D."/>
            <person name="Mourier T."/>
            <person name="Nagra H."/>
            <person name="Otto T.D."/>
            <person name="Rawlings N."/>
            <person name="Sanchez A."/>
            <person name="Sanders M."/>
            <person name="Subramaniam C."/>
            <person name="Tay Y."/>
            <person name="Dear P."/>
            <person name="Doerig C."/>
            <person name="Gruber A."/>
            <person name="Parkinson J."/>
            <person name="Shirley M."/>
            <person name="Wan K.L."/>
            <person name="Berriman M."/>
            <person name="Tomley F."/>
            <person name="Pain A."/>
        </authorList>
    </citation>
    <scope>NUCLEOTIDE SEQUENCE [LARGE SCALE GENOMIC DNA]</scope>
    <source>
        <strain evidence="3">Houghton</strain>
    </source>
</reference>
<keyword evidence="2" id="KW-0472">Membrane</keyword>
<dbReference type="VEuPathDB" id="ToxoDB:ETH_00025005"/>
<reference evidence="3" key="2">
    <citation type="submission" date="2013-10" db="EMBL/GenBank/DDBJ databases">
        <authorList>
            <person name="Aslett M."/>
        </authorList>
    </citation>
    <scope>NUCLEOTIDE SEQUENCE [LARGE SCALE GENOMIC DNA]</scope>
    <source>
        <strain evidence="3">Houghton</strain>
    </source>
</reference>
<keyword evidence="4" id="KW-1185">Reference proteome</keyword>
<organism evidence="3 4">
    <name type="scientific">Eimeria tenella</name>
    <name type="common">Coccidian parasite</name>
    <dbReference type="NCBI Taxonomy" id="5802"/>
    <lineage>
        <taxon>Eukaryota</taxon>
        <taxon>Sar</taxon>
        <taxon>Alveolata</taxon>
        <taxon>Apicomplexa</taxon>
        <taxon>Conoidasida</taxon>
        <taxon>Coccidia</taxon>
        <taxon>Eucoccidiorida</taxon>
        <taxon>Eimeriorina</taxon>
        <taxon>Eimeriidae</taxon>
        <taxon>Eimeria</taxon>
    </lineage>
</organism>
<sequence>MLTNYKWRVFPDRETLEKKRLRERREKFIRVEAMQLATDTEPSTPPQTLWDKNLSEEDRHRRQQANRIFQAARRQAAAAAATAATATAAAAAAAAAPAAAVVAVAAVAADRSMTLDR</sequence>
<evidence type="ECO:0000313" key="3">
    <source>
        <dbReference type="EMBL" id="CDJ38293.1"/>
    </source>
</evidence>
<feature type="region of interest" description="Disordered" evidence="1">
    <location>
        <begin position="35"/>
        <end position="63"/>
    </location>
</feature>
<dbReference type="GeneID" id="25254111"/>
<dbReference type="Proteomes" id="UP000030747">
    <property type="component" value="Unassembled WGS sequence"/>
</dbReference>
<dbReference type="RefSeq" id="XP_013229131.1">
    <property type="nucleotide sequence ID" value="XM_013373677.1"/>
</dbReference>
<gene>
    <name evidence="3" type="ORF">ETH_00025005</name>
</gene>
<keyword evidence="2" id="KW-0812">Transmembrane</keyword>
<evidence type="ECO:0000256" key="2">
    <source>
        <dbReference type="SAM" id="Phobius"/>
    </source>
</evidence>
<protein>
    <submittedName>
        <fullName evidence="3">Uncharacterized protein</fullName>
    </submittedName>
</protein>
<evidence type="ECO:0000313" key="4">
    <source>
        <dbReference type="Proteomes" id="UP000030747"/>
    </source>
</evidence>
<feature type="transmembrane region" description="Helical" evidence="2">
    <location>
        <begin position="76"/>
        <end position="109"/>
    </location>
</feature>
<evidence type="ECO:0000256" key="1">
    <source>
        <dbReference type="SAM" id="MobiDB-lite"/>
    </source>
</evidence>
<dbReference type="OrthoDB" id="10444913at2759"/>
<name>U6KS87_EIMTE</name>
<dbReference type="VEuPathDB" id="ToxoDB:ETH2_0823900"/>
<accession>U6KS87</accession>
<dbReference type="AlphaFoldDB" id="U6KS87"/>
<dbReference type="EMBL" id="HG673830">
    <property type="protein sequence ID" value="CDJ38293.1"/>
    <property type="molecule type" value="Genomic_DNA"/>
</dbReference>